<name>A0A672YW13_9TELE</name>
<evidence type="ECO:0000256" key="5">
    <source>
        <dbReference type="ARBA" id="ARBA00022837"/>
    </source>
</evidence>
<keyword evidence="9" id="KW-1185">Reference proteome</keyword>
<evidence type="ECO:0000313" key="8">
    <source>
        <dbReference type="Ensembl" id="ENSSORP00005008778.1"/>
    </source>
</evidence>
<protein>
    <recommendedName>
        <fullName evidence="7">Sulfatase N-terminal domain-containing protein</fullName>
    </recommendedName>
</protein>
<accession>A0A672YW13</accession>
<evidence type="ECO:0000256" key="1">
    <source>
        <dbReference type="ARBA" id="ARBA00001913"/>
    </source>
</evidence>
<dbReference type="PANTHER" id="PTHR42693:SF9">
    <property type="entry name" value="STERYL-SULFATASE"/>
    <property type="match status" value="1"/>
</dbReference>
<keyword evidence="6" id="KW-0812">Transmembrane</keyword>
<dbReference type="Gene3D" id="3.40.720.10">
    <property type="entry name" value="Alkaline Phosphatase, subunit A"/>
    <property type="match status" value="1"/>
</dbReference>
<dbReference type="Proteomes" id="UP000472271">
    <property type="component" value="Unassembled WGS sequence"/>
</dbReference>
<evidence type="ECO:0000259" key="7">
    <source>
        <dbReference type="Pfam" id="PF00884"/>
    </source>
</evidence>
<dbReference type="GO" id="GO:0005783">
    <property type="term" value="C:endoplasmic reticulum"/>
    <property type="evidence" value="ECO:0007669"/>
    <property type="project" value="UniProtKB-ARBA"/>
</dbReference>
<evidence type="ECO:0000256" key="4">
    <source>
        <dbReference type="ARBA" id="ARBA00022801"/>
    </source>
</evidence>
<dbReference type="InterPro" id="IPR024607">
    <property type="entry name" value="Sulfatase_CS"/>
</dbReference>
<keyword evidence="3" id="KW-0479">Metal-binding</keyword>
<reference evidence="8" key="1">
    <citation type="submission" date="2025-08" db="UniProtKB">
        <authorList>
            <consortium name="Ensembl"/>
        </authorList>
    </citation>
    <scope>IDENTIFICATION</scope>
</reference>
<dbReference type="PROSITE" id="PS00523">
    <property type="entry name" value="SULFATASE_1"/>
    <property type="match status" value="1"/>
</dbReference>
<comment type="cofactor">
    <cofactor evidence="1">
        <name>Ca(2+)</name>
        <dbReference type="ChEBI" id="CHEBI:29108"/>
    </cofactor>
</comment>
<evidence type="ECO:0000313" key="9">
    <source>
        <dbReference type="Proteomes" id="UP000472271"/>
    </source>
</evidence>
<dbReference type="PANTHER" id="PTHR42693">
    <property type="entry name" value="ARYLSULFATASE FAMILY MEMBER"/>
    <property type="match status" value="1"/>
</dbReference>
<evidence type="ECO:0000256" key="2">
    <source>
        <dbReference type="ARBA" id="ARBA00008779"/>
    </source>
</evidence>
<sequence>MSFLGSVQCLCLFPDVQMMLSILLLVLLSSISTVSPLVQNKPNFVLMMVDDLGIGDLGCYGNSTLRTPHIDRLSQEGVKLTHHVAASPLCSPSRAAFLTGRYPIRSGVSGTLRPGVFIFTGSSGGLPQTELTFATIAQQQGYDTALIGKWHLGLNCDRHDDHCHHPHSHGFRYFFGVPLTNLRDCGPGHGTVFMVHRYLPYASMSAAATTVVALHYGGAVRVGRRTVLVLLGLVGMAVALMWAVVTVMPYMNCVLMRNERIVEQPFTAENLTQMMTREAIEFIYRSSSRPFLLFLSFLQVHTAMFASPPFRGSSPHGVYGDAVHEVDWSVGQILQTLDHLGLSENTLVYLTSDQGPHLEEISASGEVHGGSNGGFKAGKSTNWEGGIRVPGLVRWTGRIPPGVEVDQPTSNMDLFPTLVRLSGATVPQDRPIDGLDLMSLLEGTVQRSGHDFLFHYCNSYLNAVRWNPPNGSSVYKAFFFTPDFYPDSQTGCFHTHVCFCTPGHVTYHDPPLLFDLSKDPSETTPLTPDTDPAYGAILEAMKEAELRHRRSVTPVESQMSLGHLMWKPWLQPCCSSFSRLCRCDQDHH</sequence>
<evidence type="ECO:0000256" key="3">
    <source>
        <dbReference type="ARBA" id="ARBA00022723"/>
    </source>
</evidence>
<dbReference type="SUPFAM" id="SSF53649">
    <property type="entry name" value="Alkaline phosphatase-like"/>
    <property type="match status" value="1"/>
</dbReference>
<keyword evidence="4" id="KW-0378">Hydrolase</keyword>
<dbReference type="InterPro" id="IPR017850">
    <property type="entry name" value="Alkaline_phosphatase_core_sf"/>
</dbReference>
<dbReference type="PROSITE" id="PS00149">
    <property type="entry name" value="SULFATASE_2"/>
    <property type="match status" value="1"/>
</dbReference>
<dbReference type="Pfam" id="PF00884">
    <property type="entry name" value="Sulfatase"/>
    <property type="match status" value="1"/>
</dbReference>
<dbReference type="InterPro" id="IPR000917">
    <property type="entry name" value="Sulfatase_N"/>
</dbReference>
<feature type="transmembrane region" description="Helical" evidence="6">
    <location>
        <begin position="198"/>
        <end position="216"/>
    </location>
</feature>
<dbReference type="Gene3D" id="3.30.1120.10">
    <property type="match status" value="1"/>
</dbReference>
<evidence type="ECO:0000256" key="6">
    <source>
        <dbReference type="SAM" id="Phobius"/>
    </source>
</evidence>
<dbReference type="AlphaFoldDB" id="A0A672YW13"/>
<organism evidence="8 9">
    <name type="scientific">Sphaeramia orbicularis</name>
    <name type="common">orbiculate cardinalfish</name>
    <dbReference type="NCBI Taxonomy" id="375764"/>
    <lineage>
        <taxon>Eukaryota</taxon>
        <taxon>Metazoa</taxon>
        <taxon>Chordata</taxon>
        <taxon>Craniata</taxon>
        <taxon>Vertebrata</taxon>
        <taxon>Euteleostomi</taxon>
        <taxon>Actinopterygii</taxon>
        <taxon>Neopterygii</taxon>
        <taxon>Teleostei</taxon>
        <taxon>Neoteleostei</taxon>
        <taxon>Acanthomorphata</taxon>
        <taxon>Gobiaria</taxon>
        <taxon>Kurtiformes</taxon>
        <taxon>Apogonoidei</taxon>
        <taxon>Apogonidae</taxon>
        <taxon>Apogoninae</taxon>
        <taxon>Sphaeramia</taxon>
    </lineage>
</organism>
<keyword evidence="5" id="KW-0106">Calcium</keyword>
<dbReference type="Pfam" id="PF14707">
    <property type="entry name" value="Sulfatase_C"/>
    <property type="match status" value="1"/>
</dbReference>
<dbReference type="Ensembl" id="ENSSORT00005009079.1">
    <property type="protein sequence ID" value="ENSSORP00005008778.1"/>
    <property type="gene ID" value="ENSSORG00005004833.1"/>
</dbReference>
<dbReference type="InterPro" id="IPR050738">
    <property type="entry name" value="Sulfatase"/>
</dbReference>
<feature type="transmembrane region" description="Helical" evidence="6">
    <location>
        <begin position="228"/>
        <end position="251"/>
    </location>
</feature>
<proteinExistence type="inferred from homology"/>
<dbReference type="Gene3D" id="1.10.287.550">
    <property type="entry name" value="Helix hairpin bin"/>
    <property type="match status" value="1"/>
</dbReference>
<dbReference type="GO" id="GO:0004065">
    <property type="term" value="F:arylsulfatase activity"/>
    <property type="evidence" value="ECO:0007669"/>
    <property type="project" value="TreeGrafter"/>
</dbReference>
<keyword evidence="6" id="KW-1133">Transmembrane helix</keyword>
<gene>
    <name evidence="8" type="primary">sts</name>
</gene>
<comment type="similarity">
    <text evidence="2">Belongs to the sulfatase family.</text>
</comment>
<feature type="domain" description="Sulfatase N-terminal" evidence="7">
    <location>
        <begin position="42"/>
        <end position="423"/>
    </location>
</feature>
<dbReference type="FunFam" id="3.30.1120.10:FF:000001">
    <property type="entry name" value="Arylsulfatase E"/>
    <property type="match status" value="1"/>
</dbReference>
<reference evidence="8" key="2">
    <citation type="submission" date="2025-09" db="UniProtKB">
        <authorList>
            <consortium name="Ensembl"/>
        </authorList>
    </citation>
    <scope>IDENTIFICATION</scope>
</reference>
<dbReference type="GO" id="GO:0046872">
    <property type="term" value="F:metal ion binding"/>
    <property type="evidence" value="ECO:0007669"/>
    <property type="project" value="UniProtKB-KW"/>
</dbReference>
<keyword evidence="6" id="KW-0472">Membrane</keyword>